<dbReference type="SUPFAM" id="SSF56784">
    <property type="entry name" value="HAD-like"/>
    <property type="match status" value="1"/>
</dbReference>
<dbReference type="Proteomes" id="UP000306147">
    <property type="component" value="Unassembled WGS sequence"/>
</dbReference>
<dbReference type="RefSeq" id="WP_135963470.1">
    <property type="nucleotide sequence ID" value="NZ_SRXT01000003.1"/>
</dbReference>
<dbReference type="InterPro" id="IPR036412">
    <property type="entry name" value="HAD-like_sf"/>
</dbReference>
<organism evidence="1 2">
    <name type="scientific">Sphingomonas gei</name>
    <dbReference type="NCBI Taxonomy" id="1395960"/>
    <lineage>
        <taxon>Bacteria</taxon>
        <taxon>Pseudomonadati</taxon>
        <taxon>Pseudomonadota</taxon>
        <taxon>Alphaproteobacteria</taxon>
        <taxon>Sphingomonadales</taxon>
        <taxon>Sphingomonadaceae</taxon>
        <taxon>Sphingomonas</taxon>
    </lineage>
</organism>
<reference evidence="1 2" key="1">
    <citation type="submission" date="2019-04" db="EMBL/GenBank/DDBJ databases">
        <title>Sphingomonas psychrotolerans sp. nov., isolated from soil in the Tianshan Mountains, Xinjiang, China.</title>
        <authorList>
            <person name="Luo Y."/>
            <person name="Sheng H."/>
        </authorList>
    </citation>
    <scope>NUCLEOTIDE SEQUENCE [LARGE SCALE GENOMIC DNA]</scope>
    <source>
        <strain evidence="1 2">ZFGT-11</strain>
    </source>
</reference>
<sequence>MADFILPHALPSALDGRDGIKMLSLDCFDTLLWRDTHAPGDLFGLLPDTTVQQRIWAEQRARNASALRRTRFEVSIEEIYAELLPNAGLAERTIAVEHELAAEALHCFAFAPTVALMREAKRRGLQVIIVSDTYLNADQLRGLIAVAAGDDVANLIDRFFCSSVYGQSKREGLYKQVLAETGVAPQAILHIGDNKRADVDGVAPFGVNTLHLKQFGEATEQRLRLEAAVSAMLHPQASGIATTHQPHRAALASAEPTITDPAEAFGFATLGPVLHGFDRWLGDEAAALETRRGGKVHYLFLMRDGHLPLIVHRAAGKHAVGHAIEISRFTAVAASFVNEQAVESYLQRELTTDLDTMMKQLLLSPTEIAMVNKALPAHGRIGAFLKAIRNPAQMRRIVKASKAFADRLAQHVRSTVDPATGDTLMLVDLGYNGTVQNEIEPVLKRLLGVNVAGRYLLLREQFRTGFDKKGLLDPANYDANTLEAMSRNVAVLEQTCTAAQGSVIDYKLDGTPIRRESSIKGRQSAIRDRIQAGCIRFVHAQQDAILRASAPCAVTMWRRTAASVLTRLMFLPMADELALVAEFEHDINLGVDDTVPLFDAAVAKRGLRQRGLFYMKGAERMYLPAELQGEGLSLKLALLASQRFGMALKYADFVDQTISLPVIIADGTNVTTGAVTATPTHDGYYLAPIPIDDCRFSVGLQFGQLFDWLQVEGVTFMPVKEFLSDTPKSGVEIAASPSLEGMEQTAPNLFKCDDEFGFMMVPPPPRADDQKMMLAVVFRPIARREAKPAPATHNALLATGASA</sequence>
<dbReference type="InterPro" id="IPR023214">
    <property type="entry name" value="HAD_sf"/>
</dbReference>
<dbReference type="GO" id="GO:0016787">
    <property type="term" value="F:hydrolase activity"/>
    <property type="evidence" value="ECO:0007669"/>
    <property type="project" value="UniProtKB-KW"/>
</dbReference>
<dbReference type="EMBL" id="SRXT01000003">
    <property type="protein sequence ID" value="TGX54232.1"/>
    <property type="molecule type" value="Genomic_DNA"/>
</dbReference>
<keyword evidence="1" id="KW-0378">Hydrolase</keyword>
<proteinExistence type="predicted"/>
<name>A0A4V3QZH3_9SPHN</name>
<dbReference type="AlphaFoldDB" id="A0A4V3QZH3"/>
<accession>A0A4V3QZH3</accession>
<gene>
    <name evidence="1" type="ORF">E5A73_08960</name>
</gene>
<evidence type="ECO:0000313" key="1">
    <source>
        <dbReference type="EMBL" id="TGX54232.1"/>
    </source>
</evidence>
<dbReference type="Pfam" id="PF00702">
    <property type="entry name" value="Hydrolase"/>
    <property type="match status" value="1"/>
</dbReference>
<keyword evidence="2" id="KW-1185">Reference proteome</keyword>
<dbReference type="OrthoDB" id="9816564at2"/>
<protein>
    <submittedName>
        <fullName evidence="1">HAD family hydrolase</fullName>
    </submittedName>
</protein>
<comment type="caution">
    <text evidence="1">The sequence shown here is derived from an EMBL/GenBank/DDBJ whole genome shotgun (WGS) entry which is preliminary data.</text>
</comment>
<dbReference type="Gene3D" id="3.40.50.1000">
    <property type="entry name" value="HAD superfamily/HAD-like"/>
    <property type="match status" value="1"/>
</dbReference>
<evidence type="ECO:0000313" key="2">
    <source>
        <dbReference type="Proteomes" id="UP000306147"/>
    </source>
</evidence>